<reference evidence="10 11" key="1">
    <citation type="submission" date="2017-10" db="EMBL/GenBank/DDBJ databases">
        <title>Whole genome sequencing of Pseudoxanthomonas broegbernensis DSM 12573(T).</title>
        <authorList>
            <person name="Kumar S."/>
            <person name="Bansal K."/>
            <person name="Kaur A."/>
            <person name="Patil P."/>
            <person name="Sharma S."/>
            <person name="Patil P.B."/>
        </authorList>
    </citation>
    <scope>NUCLEOTIDE SEQUENCE [LARGE SCALE GENOMIC DNA]</scope>
    <source>
        <strain evidence="10 11">DSM 12573</strain>
    </source>
</reference>
<protein>
    <submittedName>
        <fullName evidence="10">Patatin</fullName>
    </submittedName>
</protein>
<dbReference type="AlphaFoldDB" id="A0A7V8GM34"/>
<evidence type="ECO:0000256" key="3">
    <source>
        <dbReference type="ARBA" id="ARBA00022801"/>
    </source>
</evidence>
<evidence type="ECO:0000256" key="6">
    <source>
        <dbReference type="ARBA" id="ARBA00023136"/>
    </source>
</evidence>
<keyword evidence="6" id="KW-0472">Membrane</keyword>
<gene>
    <name evidence="10" type="ORF">B1992_08495</name>
</gene>
<evidence type="ECO:0000313" key="10">
    <source>
        <dbReference type="EMBL" id="KAF1686259.1"/>
    </source>
</evidence>
<comment type="similarity">
    <text evidence="2">Belongs to the NTE family.</text>
</comment>
<keyword evidence="11" id="KW-1185">Reference proteome</keyword>
<dbReference type="Gene3D" id="2.40.160.50">
    <property type="entry name" value="membrane protein fhac: a member of the omp85/tpsb transporter family"/>
    <property type="match status" value="1"/>
</dbReference>
<dbReference type="SUPFAM" id="SSF52151">
    <property type="entry name" value="FabD/lysophospholipase-like"/>
    <property type="match status" value="1"/>
</dbReference>
<feature type="active site" description="Nucleophile" evidence="7">
    <location>
        <position position="96"/>
    </location>
</feature>
<evidence type="ECO:0000313" key="11">
    <source>
        <dbReference type="Proteomes" id="UP000462066"/>
    </source>
</evidence>
<evidence type="ECO:0000256" key="8">
    <source>
        <dbReference type="SAM" id="MobiDB-lite"/>
    </source>
</evidence>
<dbReference type="InterPro" id="IPR050301">
    <property type="entry name" value="NTE"/>
</dbReference>
<feature type="short sequence motif" description="GXGXXG" evidence="7">
    <location>
        <begin position="67"/>
        <end position="72"/>
    </location>
</feature>
<feature type="region of interest" description="Disordered" evidence="8">
    <location>
        <begin position="1"/>
        <end position="65"/>
    </location>
</feature>
<feature type="active site" description="Proton acceptor" evidence="7">
    <location>
        <position position="242"/>
    </location>
</feature>
<keyword evidence="4 7" id="KW-0442">Lipid degradation</keyword>
<evidence type="ECO:0000256" key="4">
    <source>
        <dbReference type="ARBA" id="ARBA00022963"/>
    </source>
</evidence>
<evidence type="ECO:0000259" key="9">
    <source>
        <dbReference type="PROSITE" id="PS51635"/>
    </source>
</evidence>
<dbReference type="GO" id="GO:0016042">
    <property type="term" value="P:lipid catabolic process"/>
    <property type="evidence" value="ECO:0007669"/>
    <property type="project" value="UniProtKB-UniRule"/>
</dbReference>
<evidence type="ECO:0000256" key="7">
    <source>
        <dbReference type="PROSITE-ProRule" id="PRU01161"/>
    </source>
</evidence>
<dbReference type="PROSITE" id="PS51635">
    <property type="entry name" value="PNPLA"/>
    <property type="match status" value="1"/>
</dbReference>
<name>A0A7V8GM34_9GAMM</name>
<dbReference type="EMBL" id="MWIP01000007">
    <property type="protein sequence ID" value="KAF1686259.1"/>
    <property type="molecule type" value="Genomic_DNA"/>
</dbReference>
<dbReference type="GO" id="GO:0019867">
    <property type="term" value="C:outer membrane"/>
    <property type="evidence" value="ECO:0007669"/>
    <property type="project" value="InterPro"/>
</dbReference>
<dbReference type="PANTHER" id="PTHR14226:SF29">
    <property type="entry name" value="NEUROPATHY TARGET ESTERASE SWS"/>
    <property type="match status" value="1"/>
</dbReference>
<evidence type="ECO:0000256" key="2">
    <source>
        <dbReference type="ARBA" id="ARBA00006636"/>
    </source>
</evidence>
<dbReference type="InterPro" id="IPR016035">
    <property type="entry name" value="Acyl_Trfase/lysoPLipase"/>
</dbReference>
<dbReference type="Proteomes" id="UP000462066">
    <property type="component" value="Unassembled WGS sequence"/>
</dbReference>
<evidence type="ECO:0000256" key="1">
    <source>
        <dbReference type="ARBA" id="ARBA00004370"/>
    </source>
</evidence>
<feature type="short sequence motif" description="DGA/G" evidence="7">
    <location>
        <begin position="242"/>
        <end position="244"/>
    </location>
</feature>
<feature type="compositionally biased region" description="Low complexity" evidence="8">
    <location>
        <begin position="24"/>
        <end position="38"/>
    </location>
</feature>
<dbReference type="GO" id="GO:0046470">
    <property type="term" value="P:phosphatidylcholine metabolic process"/>
    <property type="evidence" value="ECO:0007669"/>
    <property type="project" value="InterPro"/>
</dbReference>
<proteinExistence type="inferred from homology"/>
<dbReference type="InterPro" id="IPR001423">
    <property type="entry name" value="LysoPLipase_patatin_CS"/>
</dbReference>
<dbReference type="InterPro" id="IPR000184">
    <property type="entry name" value="Bac_surfAg_D15"/>
</dbReference>
<sequence>MLGTLLAMAGGTASAAEPRPDESAAAAMAARPGPALAASEDAPPPGRSCPQRDGDTARPRVGLALGGGGARGMAHIGVLRKLEQMRIPVDCIAGTSMGSLVGGLYAAGMQVDALEKLVLDTDWKGIFDDSIERRERTYRRKQDDRDGMARVGVGMREGKWSVSPGVLQGGRILSLIERSTLGVSGIDDFDELPVPFRAVATDLNTGESVELGAGSLSRAMRASMSLPGIFQPLEIDGRVLVDGGIAEQVPVDTVRRMGADIVVAVDVGTPLEVLDADAGVLQVMYQLTGLLTVRNTAASTDGLGPADVLVVPELGGDVSTGDFAKAADALRIGREAADAAEPRLAALPRWRGDVPRRDPGDARPVIEFVRLENDSGYADAVLESIIDVPLGRLLDAGRLETTTLRIYSLGTFASVGYDVVREGGRTGVVVRAREKAQGPNYLQLGYRLQTDFGGTYDSSLRAALVRAPASPLGAEARVMVDLGSEPALRGEYYHPFDPQARWYFHGIASAWNDNVPLFDAGGHRIATYDARLASLRLGLGRTLGRYGALDAGIERTVGNASVEVGDPALPKVEVASGVWFATGIIDRLDSLYFPRHGHALRLGYRATSGWLGGEADFSLASLELLAARSFGRGAVQAGWSWRSTLSGALPLHERIAMGGRGNLVGFRYNELTGQHASVLMLGYSYQLATVFGRSAVVGATLEYGNAWERRRDMRWSDGVANGSAYIGFDSWIGPMLFGYGAREGGQDLFFLEIGQPF</sequence>
<comment type="subcellular location">
    <subcellularLocation>
        <location evidence="1">Membrane</location>
    </subcellularLocation>
</comment>
<feature type="domain" description="PNPLA" evidence="9">
    <location>
        <begin position="63"/>
        <end position="255"/>
    </location>
</feature>
<dbReference type="PANTHER" id="PTHR14226">
    <property type="entry name" value="NEUROPATHY TARGET ESTERASE/SWISS CHEESE D.MELANOGASTER"/>
    <property type="match status" value="1"/>
</dbReference>
<dbReference type="InterPro" id="IPR002641">
    <property type="entry name" value="PNPLA_dom"/>
</dbReference>
<organism evidence="10 11">
    <name type="scientific">Pseudoxanthomonas broegbernensis</name>
    <dbReference type="NCBI Taxonomy" id="83619"/>
    <lineage>
        <taxon>Bacteria</taxon>
        <taxon>Pseudomonadati</taxon>
        <taxon>Pseudomonadota</taxon>
        <taxon>Gammaproteobacteria</taxon>
        <taxon>Lysobacterales</taxon>
        <taxon>Lysobacteraceae</taxon>
        <taxon>Pseudoxanthomonas</taxon>
    </lineage>
</organism>
<dbReference type="GO" id="GO:0004622">
    <property type="term" value="F:phosphatidylcholine lysophospholipase activity"/>
    <property type="evidence" value="ECO:0007669"/>
    <property type="project" value="InterPro"/>
</dbReference>
<keyword evidence="5 7" id="KW-0443">Lipid metabolism</keyword>
<dbReference type="CDD" id="cd07205">
    <property type="entry name" value="Pat_PNPLA6_PNPLA7_NTE1_like"/>
    <property type="match status" value="1"/>
</dbReference>
<keyword evidence="3 7" id="KW-0378">Hydrolase</keyword>
<evidence type="ECO:0000256" key="5">
    <source>
        <dbReference type="ARBA" id="ARBA00023098"/>
    </source>
</evidence>
<accession>A0A7V8GM34</accession>
<feature type="short sequence motif" description="GXSXG" evidence="7">
    <location>
        <begin position="94"/>
        <end position="98"/>
    </location>
</feature>
<dbReference type="PROSITE" id="PS01237">
    <property type="entry name" value="UPF0028"/>
    <property type="match status" value="1"/>
</dbReference>
<dbReference type="Gene3D" id="3.40.1090.10">
    <property type="entry name" value="Cytosolic phospholipase A2 catalytic domain"/>
    <property type="match status" value="2"/>
</dbReference>
<comment type="caution">
    <text evidence="10">The sequence shown here is derived from an EMBL/GenBank/DDBJ whole genome shotgun (WGS) entry which is preliminary data.</text>
</comment>
<dbReference type="Pfam" id="PF01734">
    <property type="entry name" value="Patatin"/>
    <property type="match status" value="1"/>
</dbReference>
<dbReference type="Pfam" id="PF01103">
    <property type="entry name" value="Omp85"/>
    <property type="match status" value="1"/>
</dbReference>